<dbReference type="InterPro" id="IPR036388">
    <property type="entry name" value="WH-like_DNA-bd_sf"/>
</dbReference>
<feature type="domain" description="Transposase for insertion sequence element IS21-like C-terminal" evidence="2">
    <location>
        <begin position="68"/>
        <end position="108"/>
    </location>
</feature>
<reference evidence="3 4" key="1">
    <citation type="journal article" date="2019" name="Nat. Med.">
        <title>A library of human gut bacterial isolates paired with longitudinal multiomics data enables mechanistic microbiome research.</title>
        <authorList>
            <person name="Poyet M."/>
            <person name="Groussin M."/>
            <person name="Gibbons S.M."/>
            <person name="Avila-Pacheco J."/>
            <person name="Jiang X."/>
            <person name="Kearney S.M."/>
            <person name="Perrotta A.R."/>
            <person name="Berdy B."/>
            <person name="Zhao S."/>
            <person name="Lieberman T.D."/>
            <person name="Swanson P.K."/>
            <person name="Smith M."/>
            <person name="Roesemann S."/>
            <person name="Alexander J.E."/>
            <person name="Rich S.A."/>
            <person name="Livny J."/>
            <person name="Vlamakis H."/>
            <person name="Clish C."/>
            <person name="Bullock K."/>
            <person name="Deik A."/>
            <person name="Scott J."/>
            <person name="Pierce K.A."/>
            <person name="Xavier R.J."/>
            <person name="Alm E.J."/>
        </authorList>
    </citation>
    <scope>NUCLEOTIDE SEQUENCE [LARGE SCALE GENOMIC DNA]</scope>
    <source>
        <strain evidence="3 4">BIOML-A122</strain>
    </source>
</reference>
<dbReference type="EMBL" id="WDBI01000090">
    <property type="protein sequence ID" value="KAB6521517.1"/>
    <property type="molecule type" value="Genomic_DNA"/>
</dbReference>
<dbReference type="GO" id="GO:0006355">
    <property type="term" value="P:regulation of DNA-templated transcription"/>
    <property type="evidence" value="ECO:0007669"/>
    <property type="project" value="InterPro"/>
</dbReference>
<dbReference type="Proteomes" id="UP000469427">
    <property type="component" value="Unassembled WGS sequence"/>
</dbReference>
<gene>
    <name evidence="3" type="ORF">GAY98_23775</name>
</gene>
<evidence type="ECO:0000259" key="1">
    <source>
        <dbReference type="Pfam" id="PF00196"/>
    </source>
</evidence>
<comment type="caution">
    <text evidence="3">The sequence shown here is derived from an EMBL/GenBank/DDBJ whole genome shotgun (WGS) entry which is preliminary data.</text>
</comment>
<feature type="domain" description="HTH luxR-type" evidence="1">
    <location>
        <begin position="11"/>
        <end position="44"/>
    </location>
</feature>
<dbReference type="Gene3D" id="1.10.10.10">
    <property type="entry name" value="Winged helix-like DNA-binding domain superfamily/Winged helix DNA-binding domain"/>
    <property type="match status" value="1"/>
</dbReference>
<evidence type="ECO:0000259" key="2">
    <source>
        <dbReference type="Pfam" id="PF22483"/>
    </source>
</evidence>
<name>A0A7J5QYH8_PHOVU</name>
<evidence type="ECO:0000313" key="4">
    <source>
        <dbReference type="Proteomes" id="UP000469427"/>
    </source>
</evidence>
<protein>
    <submittedName>
        <fullName evidence="3">Transposase</fullName>
    </submittedName>
</protein>
<dbReference type="Pfam" id="PF00196">
    <property type="entry name" value="GerE"/>
    <property type="match status" value="1"/>
</dbReference>
<dbReference type="AlphaFoldDB" id="A0A7J5QYH8"/>
<sequence>MANKLDPMDIRQILSLLNDGFSNRKVGSTLGVSRNTVNSYVNRLKASGHSVSEALCFDESRLMELFPDKSYYSAPYRYIGKQTQIHYTQKHVEVYYNHDRIALHKRNHTCGSYNTNSDHLSSTHKAYMDWNPEHFKNKAAAHGQNVVKCVEQILTSMDYPEIGYKRVIGLLQLHKAYGSDRLNTACRIALTADMVSYSRIKNILENNMDKALSDNIESDRMDSHIPLHDNIRGAASCN</sequence>
<proteinExistence type="predicted"/>
<dbReference type="Pfam" id="PF22483">
    <property type="entry name" value="Mu-transpos_C_2"/>
    <property type="match status" value="1"/>
</dbReference>
<dbReference type="InterPro" id="IPR054353">
    <property type="entry name" value="IstA-like_C"/>
</dbReference>
<accession>A0A7J5QYH8</accession>
<dbReference type="InterPro" id="IPR000792">
    <property type="entry name" value="Tscrpt_reg_LuxR_C"/>
</dbReference>
<organism evidence="3 4">
    <name type="scientific">Phocaeicola vulgatus</name>
    <name type="common">Bacteroides vulgatus</name>
    <dbReference type="NCBI Taxonomy" id="821"/>
    <lineage>
        <taxon>Bacteria</taxon>
        <taxon>Pseudomonadati</taxon>
        <taxon>Bacteroidota</taxon>
        <taxon>Bacteroidia</taxon>
        <taxon>Bacteroidales</taxon>
        <taxon>Bacteroidaceae</taxon>
        <taxon>Phocaeicola</taxon>
    </lineage>
</organism>
<evidence type="ECO:0000313" key="3">
    <source>
        <dbReference type="EMBL" id="KAB6521517.1"/>
    </source>
</evidence>